<evidence type="ECO:0000313" key="3">
    <source>
        <dbReference type="Proteomes" id="UP000326344"/>
    </source>
</evidence>
<evidence type="ECO:0000313" key="2">
    <source>
        <dbReference type="EMBL" id="KAA9349203.1"/>
    </source>
</evidence>
<proteinExistence type="predicted"/>
<keyword evidence="1" id="KW-0732">Signal</keyword>
<dbReference type="InterPro" id="IPR019619">
    <property type="entry name" value="DUF2490"/>
</dbReference>
<dbReference type="AlphaFoldDB" id="A0A5N1JBT7"/>
<organism evidence="2 3">
    <name type="scientific">Larkinella humicola</name>
    <dbReference type="NCBI Taxonomy" id="2607654"/>
    <lineage>
        <taxon>Bacteria</taxon>
        <taxon>Pseudomonadati</taxon>
        <taxon>Bacteroidota</taxon>
        <taxon>Cytophagia</taxon>
        <taxon>Cytophagales</taxon>
        <taxon>Spirosomataceae</taxon>
        <taxon>Larkinella</taxon>
    </lineage>
</organism>
<dbReference type="Pfam" id="PF10677">
    <property type="entry name" value="DUF2490"/>
    <property type="match status" value="1"/>
</dbReference>
<feature type="chain" id="PRO_5025007920" evidence="1">
    <location>
        <begin position="18"/>
        <end position="256"/>
    </location>
</feature>
<evidence type="ECO:0000256" key="1">
    <source>
        <dbReference type="SAM" id="SignalP"/>
    </source>
</evidence>
<accession>A0A5N1JBT7</accession>
<dbReference type="RefSeq" id="WP_150880019.1">
    <property type="nucleotide sequence ID" value="NZ_VTWS01000006.1"/>
</dbReference>
<dbReference type="EMBL" id="VTWS01000006">
    <property type="protein sequence ID" value="KAA9349203.1"/>
    <property type="molecule type" value="Genomic_DNA"/>
</dbReference>
<dbReference type="Proteomes" id="UP000326344">
    <property type="component" value="Unassembled WGS sequence"/>
</dbReference>
<name>A0A5N1JBT7_9BACT</name>
<sequence length="256" mass="29438">MKPIFFLLLTLSIPRLAAQPLHFVGVFPALSQTGTLSKKILYSVYASATIDAFDQTVENIRYPATNLQLYVQPGIVYKIKPDWQAAVGYAYARHNLFGLRVNENRLWAQTVYNHALPKGRLAHRLRYEERYPLNLKTNIQSKATLLRYQLGYHFQLYDSKTQKQGFSISASHEVFLCLTGAKNSPVSSKNAFCGENWSYAGVGYTTAKAGRIEAGYMLQNLVRNPQRDHRYLHLFQITYHSTFRLDDLLVWLYTPY</sequence>
<protein>
    <submittedName>
        <fullName evidence="2">DUF2490 domain-containing protein</fullName>
    </submittedName>
</protein>
<keyword evidence="3" id="KW-1185">Reference proteome</keyword>
<comment type="caution">
    <text evidence="2">The sequence shown here is derived from an EMBL/GenBank/DDBJ whole genome shotgun (WGS) entry which is preliminary data.</text>
</comment>
<feature type="signal peptide" evidence="1">
    <location>
        <begin position="1"/>
        <end position="17"/>
    </location>
</feature>
<reference evidence="2 3" key="1">
    <citation type="submission" date="2019-09" db="EMBL/GenBank/DDBJ databases">
        <title>Genome Sequence of Larkinella sp MA1.</title>
        <authorList>
            <person name="Srinivasan S."/>
        </authorList>
    </citation>
    <scope>NUCLEOTIDE SEQUENCE [LARGE SCALE GENOMIC DNA]</scope>
    <source>
        <strain evidence="2 3">MA1</strain>
    </source>
</reference>
<gene>
    <name evidence="2" type="ORF">F0P93_22650</name>
</gene>